<gene>
    <name evidence="2" type="ORF">F2Q68_00010258</name>
</gene>
<evidence type="ECO:0000313" key="2">
    <source>
        <dbReference type="EMBL" id="KAF2597698.1"/>
    </source>
</evidence>
<feature type="compositionally biased region" description="Polar residues" evidence="1">
    <location>
        <begin position="52"/>
        <end position="61"/>
    </location>
</feature>
<dbReference type="PANTHER" id="PTHR33240">
    <property type="entry name" value="OS08G0508500 PROTEIN"/>
    <property type="match status" value="1"/>
</dbReference>
<evidence type="ECO:0000256" key="1">
    <source>
        <dbReference type="SAM" id="MobiDB-lite"/>
    </source>
</evidence>
<proteinExistence type="predicted"/>
<dbReference type="EMBL" id="QGKW02000717">
    <property type="protein sequence ID" value="KAF2597698.1"/>
    <property type="molecule type" value="Genomic_DNA"/>
</dbReference>
<comment type="caution">
    <text evidence="2">The sequence shown here is derived from an EMBL/GenBank/DDBJ whole genome shotgun (WGS) entry which is preliminary data.</text>
</comment>
<organism evidence="2 3">
    <name type="scientific">Brassica cretica</name>
    <name type="common">Mustard</name>
    <dbReference type="NCBI Taxonomy" id="69181"/>
    <lineage>
        <taxon>Eukaryota</taxon>
        <taxon>Viridiplantae</taxon>
        <taxon>Streptophyta</taxon>
        <taxon>Embryophyta</taxon>
        <taxon>Tracheophyta</taxon>
        <taxon>Spermatophyta</taxon>
        <taxon>Magnoliopsida</taxon>
        <taxon>eudicotyledons</taxon>
        <taxon>Gunneridae</taxon>
        <taxon>Pentapetalae</taxon>
        <taxon>rosids</taxon>
        <taxon>malvids</taxon>
        <taxon>Brassicales</taxon>
        <taxon>Brassicaceae</taxon>
        <taxon>Brassiceae</taxon>
        <taxon>Brassica</taxon>
    </lineage>
</organism>
<dbReference type="AlphaFoldDB" id="A0A3N6PS94"/>
<evidence type="ECO:0000313" key="3">
    <source>
        <dbReference type="Proteomes" id="UP000712281"/>
    </source>
</evidence>
<dbReference type="Proteomes" id="UP000712281">
    <property type="component" value="Unassembled WGS sequence"/>
</dbReference>
<sequence length="439" mass="50673">MYPCKTMEDVLSRAWAQVKWEEDVASRAKAQPKQDQRSARSNRGDLDERSSQKGSKNSGSRNRGRFQYRPQEKEEVGQQVKWPPKMKAHDSFRNPELWCDFHRDHGHKTEDCIALRIEVNELLQKGYLRELLSENAKAHLSKETAGKSKGAAPASPPRQDWVIHVISGGSEVSGVRHAAAKKSTRNAKHGLETVQPKHLLLGTDEISFTAKEQENILAPHHDALVISLTVANCLVKRILVDNGSYSKIIFQMAYQDQRLEENTLTRKVTPLISFSGEVKQTAREKRPRTPRTQRPEVKDTRNWGSFWRSRTLDHSKNPRNLQKIYVDHSAWSPPKTFKVTYACKTWFSQDPRPPPHIDKTTKNLIRYQPVVSRISKWGTSTPRRLPQKVHQAGLEQRVPRRHRLEKLSQAGDLRTWSLQWMNVTTHFMEMLKTVISRKR</sequence>
<feature type="compositionally biased region" description="Basic and acidic residues" evidence="1">
    <location>
        <begin position="22"/>
        <end position="51"/>
    </location>
</feature>
<dbReference type="PANTHER" id="PTHR33240:SF8">
    <property type="entry name" value="OS03G0439900 PROTEIN"/>
    <property type="match status" value="1"/>
</dbReference>
<feature type="region of interest" description="Disordered" evidence="1">
    <location>
        <begin position="279"/>
        <end position="298"/>
    </location>
</feature>
<accession>A0A3N6PS94</accession>
<reference evidence="2" key="1">
    <citation type="submission" date="2019-12" db="EMBL/GenBank/DDBJ databases">
        <title>Genome sequencing and annotation of Brassica cretica.</title>
        <authorList>
            <person name="Studholme D.J."/>
            <person name="Sarris P.F."/>
        </authorList>
    </citation>
    <scope>NUCLEOTIDE SEQUENCE</scope>
    <source>
        <strain evidence="2">PFS-001/15</strain>
        <tissue evidence="2">Leaf</tissue>
    </source>
</reference>
<evidence type="ECO:0008006" key="4">
    <source>
        <dbReference type="Google" id="ProtNLM"/>
    </source>
</evidence>
<feature type="region of interest" description="Disordered" evidence="1">
    <location>
        <begin position="22"/>
        <end position="78"/>
    </location>
</feature>
<protein>
    <recommendedName>
        <fullName evidence="4">Retrotransposon gag domain-containing protein</fullName>
    </recommendedName>
</protein>
<name>A0A3N6PS94_BRACR</name>